<evidence type="ECO:0000313" key="2">
    <source>
        <dbReference type="EMBL" id="CAL1699619.1"/>
    </source>
</evidence>
<gene>
    <name evidence="2" type="ORF">GFSPODELE1_LOCUS2766</name>
</gene>
<evidence type="ECO:0000313" key="3">
    <source>
        <dbReference type="Proteomes" id="UP001497453"/>
    </source>
</evidence>
<keyword evidence="3" id="KW-1185">Reference proteome</keyword>
<name>A0ABP1CXL5_9APHY</name>
<feature type="region of interest" description="Disordered" evidence="1">
    <location>
        <begin position="1"/>
        <end position="27"/>
    </location>
</feature>
<sequence>MVSFASRDVSRKKSEAEPKDSGFDEGGTSCSQMIAAVLDYPDGSSACRTTGDTRSKFCSAVNNSCRSQNTALLLESPAFPCVSGL</sequence>
<reference evidence="3" key="1">
    <citation type="submission" date="2024-04" db="EMBL/GenBank/DDBJ databases">
        <authorList>
            <person name="Shaw F."/>
            <person name="Minotto A."/>
        </authorList>
    </citation>
    <scope>NUCLEOTIDE SEQUENCE [LARGE SCALE GENOMIC DNA]</scope>
</reference>
<dbReference type="Proteomes" id="UP001497453">
    <property type="component" value="Chromosome 11"/>
</dbReference>
<organism evidence="2 3">
    <name type="scientific">Somion occarium</name>
    <dbReference type="NCBI Taxonomy" id="3059160"/>
    <lineage>
        <taxon>Eukaryota</taxon>
        <taxon>Fungi</taxon>
        <taxon>Dikarya</taxon>
        <taxon>Basidiomycota</taxon>
        <taxon>Agaricomycotina</taxon>
        <taxon>Agaricomycetes</taxon>
        <taxon>Polyporales</taxon>
        <taxon>Cerrenaceae</taxon>
        <taxon>Somion</taxon>
    </lineage>
</organism>
<dbReference type="EMBL" id="OZ037954">
    <property type="protein sequence ID" value="CAL1699619.1"/>
    <property type="molecule type" value="Genomic_DNA"/>
</dbReference>
<protein>
    <submittedName>
        <fullName evidence="2">Uncharacterized protein</fullName>
    </submittedName>
</protein>
<feature type="compositionally biased region" description="Basic and acidic residues" evidence="1">
    <location>
        <begin position="8"/>
        <end position="22"/>
    </location>
</feature>
<accession>A0ABP1CXL5</accession>
<proteinExistence type="predicted"/>
<evidence type="ECO:0000256" key="1">
    <source>
        <dbReference type="SAM" id="MobiDB-lite"/>
    </source>
</evidence>